<organism evidence="2 3">
    <name type="scientific">Streptomyces microflavus</name>
    <name type="common">Streptomyces lipmanii</name>
    <dbReference type="NCBI Taxonomy" id="1919"/>
    <lineage>
        <taxon>Bacteria</taxon>
        <taxon>Bacillati</taxon>
        <taxon>Actinomycetota</taxon>
        <taxon>Actinomycetes</taxon>
        <taxon>Kitasatosporales</taxon>
        <taxon>Streptomycetaceae</taxon>
        <taxon>Streptomyces</taxon>
    </lineage>
</organism>
<dbReference type="EMBL" id="BLWD01000002">
    <property type="protein sequence ID" value="GFN09308.1"/>
    <property type="molecule type" value="Genomic_DNA"/>
</dbReference>
<evidence type="ECO:0000313" key="2">
    <source>
        <dbReference type="EMBL" id="GFN09308.1"/>
    </source>
</evidence>
<dbReference type="AlphaFoldDB" id="A0A7J0D3N8"/>
<evidence type="ECO:0000313" key="3">
    <source>
        <dbReference type="Proteomes" id="UP000498740"/>
    </source>
</evidence>
<dbReference type="Proteomes" id="UP000498740">
    <property type="component" value="Unassembled WGS sequence"/>
</dbReference>
<reference evidence="2 3" key="1">
    <citation type="submission" date="2020-05" db="EMBL/GenBank/DDBJ databases">
        <title>Whole genome shotgun sequence of Streptomyces microflavus NBRC 13062.</title>
        <authorList>
            <person name="Komaki H."/>
            <person name="Tamura T."/>
        </authorList>
    </citation>
    <scope>NUCLEOTIDE SEQUENCE [LARGE SCALE GENOMIC DNA]</scope>
    <source>
        <strain evidence="2 3">NBRC 13062</strain>
    </source>
</reference>
<feature type="compositionally biased region" description="Pro residues" evidence="1">
    <location>
        <begin position="42"/>
        <end position="52"/>
    </location>
</feature>
<protein>
    <submittedName>
        <fullName evidence="2">Uncharacterized protein</fullName>
    </submittedName>
</protein>
<gene>
    <name evidence="2" type="ORF">Smic_78640</name>
</gene>
<proteinExistence type="predicted"/>
<evidence type="ECO:0000256" key="1">
    <source>
        <dbReference type="SAM" id="MobiDB-lite"/>
    </source>
</evidence>
<feature type="region of interest" description="Disordered" evidence="1">
    <location>
        <begin position="24"/>
        <end position="70"/>
    </location>
</feature>
<name>A0A7J0D3N8_STRMI</name>
<accession>A0A7J0D3N8</accession>
<sequence>MVIFRFPGGGFGGRAVAPAYARNSTTTAPCSATGPDTAAPKQPSPPNPPRPYTEPAEEQQPLTGGVPAAL</sequence>
<comment type="caution">
    <text evidence="2">The sequence shown here is derived from an EMBL/GenBank/DDBJ whole genome shotgun (WGS) entry which is preliminary data.</text>
</comment>